<organism evidence="2 3">
    <name type="scientific">Candidatus Curtissbacteria bacterium GW2011_GWA1_41_11</name>
    <dbReference type="NCBI Taxonomy" id="1618409"/>
    <lineage>
        <taxon>Bacteria</taxon>
        <taxon>Candidatus Curtissiibacteriota</taxon>
    </lineage>
</organism>
<evidence type="ECO:0000313" key="2">
    <source>
        <dbReference type="EMBL" id="KKR87965.1"/>
    </source>
</evidence>
<name>A0A0G0WU38_9BACT</name>
<dbReference type="AlphaFoldDB" id="A0A0G0WU38"/>
<gene>
    <name evidence="2" type="ORF">UU34_C0002G0082</name>
</gene>
<evidence type="ECO:0000256" key="1">
    <source>
        <dbReference type="SAM" id="MobiDB-lite"/>
    </source>
</evidence>
<accession>A0A0G0WU38</accession>
<proteinExistence type="predicted"/>
<sequence length="93" mass="10449">MAVSPERNPHHNPQESGRKNGRLITWGRVFFAGGVAMFGVATFDAVENTYPAMQQNTRRLDEMYPLPSSQELQLAQETVDGFEEKLPQLISGR</sequence>
<comment type="caution">
    <text evidence="2">The sequence shown here is derived from an EMBL/GenBank/DDBJ whole genome shotgun (WGS) entry which is preliminary data.</text>
</comment>
<dbReference type="EMBL" id="LCAG01000002">
    <property type="protein sequence ID" value="KKR87965.1"/>
    <property type="molecule type" value="Genomic_DNA"/>
</dbReference>
<protein>
    <submittedName>
        <fullName evidence="2">Uncharacterized protein</fullName>
    </submittedName>
</protein>
<feature type="compositionally biased region" description="Basic and acidic residues" evidence="1">
    <location>
        <begin position="7"/>
        <end position="18"/>
    </location>
</feature>
<dbReference type="Proteomes" id="UP000034854">
    <property type="component" value="Unassembled WGS sequence"/>
</dbReference>
<evidence type="ECO:0000313" key="3">
    <source>
        <dbReference type="Proteomes" id="UP000034854"/>
    </source>
</evidence>
<reference evidence="2 3" key="1">
    <citation type="journal article" date="2015" name="Nature">
        <title>rRNA introns, odd ribosomes, and small enigmatic genomes across a large radiation of phyla.</title>
        <authorList>
            <person name="Brown C.T."/>
            <person name="Hug L.A."/>
            <person name="Thomas B.C."/>
            <person name="Sharon I."/>
            <person name="Castelle C.J."/>
            <person name="Singh A."/>
            <person name="Wilkins M.J."/>
            <person name="Williams K.H."/>
            <person name="Banfield J.F."/>
        </authorList>
    </citation>
    <scope>NUCLEOTIDE SEQUENCE [LARGE SCALE GENOMIC DNA]</scope>
</reference>
<feature type="region of interest" description="Disordered" evidence="1">
    <location>
        <begin position="1"/>
        <end position="20"/>
    </location>
</feature>